<evidence type="ECO:0008006" key="3">
    <source>
        <dbReference type="Google" id="ProtNLM"/>
    </source>
</evidence>
<gene>
    <name evidence="1" type="ORF">DKM44_12985</name>
</gene>
<proteinExistence type="predicted"/>
<evidence type="ECO:0000313" key="2">
    <source>
        <dbReference type="Proteomes" id="UP000245368"/>
    </source>
</evidence>
<protein>
    <recommendedName>
        <fullName evidence="3">DNA damage-inducible protein D</fullName>
    </recommendedName>
</protein>
<evidence type="ECO:0000313" key="1">
    <source>
        <dbReference type="EMBL" id="AWN24036.1"/>
    </source>
</evidence>
<sequence>MPILGYDTWRRFAESVERASIACKNSGHDPEDHFVGVGKVITGGKGAQQTVEDYRLSRYACYLTAMNGDPRKPEIALAQTYFAIKTREAELGTQHPTPTALISARLIAQVTGQSPKAVSRALKRHGVLPTHHFLEPLCRAPAYLWPLEDIKAFYDAWELPRDFTPFTGEVRPGVAAVERMFVAAQKTKNQRKTLPQPFTPLSEAERIGAQLARELTEEFIRTELPNRLRAVLRVGASA</sequence>
<accession>A0A2Z3JJ73</accession>
<keyword evidence="2" id="KW-1185">Reference proteome</keyword>
<dbReference type="Proteomes" id="UP000245368">
    <property type="component" value="Chromosome"/>
</dbReference>
<dbReference type="RefSeq" id="WP_109827764.1">
    <property type="nucleotide sequence ID" value="NZ_CP029494.1"/>
</dbReference>
<organism evidence="1 2">
    <name type="scientific">Deinococcus irradiatisoli</name>
    <dbReference type="NCBI Taxonomy" id="2202254"/>
    <lineage>
        <taxon>Bacteria</taxon>
        <taxon>Thermotogati</taxon>
        <taxon>Deinococcota</taxon>
        <taxon>Deinococci</taxon>
        <taxon>Deinococcales</taxon>
        <taxon>Deinococcaceae</taxon>
        <taxon>Deinococcus</taxon>
    </lineage>
</organism>
<reference evidence="1 2" key="1">
    <citation type="submission" date="2018-05" db="EMBL/GenBank/DDBJ databases">
        <title>Complete Genome Sequence of Deinococcus sp. strain 17bor-2.</title>
        <authorList>
            <person name="Srinivasan S."/>
        </authorList>
    </citation>
    <scope>NUCLEOTIDE SEQUENCE [LARGE SCALE GENOMIC DNA]</scope>
    <source>
        <strain evidence="1 2">17bor-2</strain>
    </source>
</reference>
<dbReference type="EMBL" id="CP029494">
    <property type="protein sequence ID" value="AWN24036.1"/>
    <property type="molecule type" value="Genomic_DNA"/>
</dbReference>
<name>A0A2Z3JJ73_9DEIO</name>
<dbReference type="KEGG" id="dez:DKM44_12985"/>
<dbReference type="AlphaFoldDB" id="A0A2Z3JJ73"/>